<dbReference type="GO" id="GO:0097730">
    <property type="term" value="C:non-motile cilium"/>
    <property type="evidence" value="ECO:0007669"/>
    <property type="project" value="TreeGrafter"/>
</dbReference>
<dbReference type="GO" id="GO:0051649">
    <property type="term" value="P:establishment of localization in cell"/>
    <property type="evidence" value="ECO:0007669"/>
    <property type="project" value="UniProtKB-ARBA"/>
</dbReference>
<protein>
    <submittedName>
        <fullName evidence="6">Putative gtp-binding adp-ribosylation factor-like protein arl2</fullName>
    </submittedName>
</protein>
<evidence type="ECO:0000313" key="6">
    <source>
        <dbReference type="EMBL" id="JAP05416.1"/>
    </source>
</evidence>
<feature type="region of interest" description="Disordered" evidence="5">
    <location>
        <begin position="325"/>
        <end position="352"/>
    </location>
</feature>
<organism evidence="6">
    <name type="scientific">Triatoma dimidiata</name>
    <name type="common">Kissing bug</name>
    <name type="synonym">Meccus dimidiatus</name>
    <dbReference type="NCBI Taxonomy" id="72491"/>
    <lineage>
        <taxon>Eukaryota</taxon>
        <taxon>Metazoa</taxon>
        <taxon>Ecdysozoa</taxon>
        <taxon>Arthropoda</taxon>
        <taxon>Hexapoda</taxon>
        <taxon>Insecta</taxon>
        <taxon>Pterygota</taxon>
        <taxon>Neoptera</taxon>
        <taxon>Paraneoptera</taxon>
        <taxon>Hemiptera</taxon>
        <taxon>Heteroptera</taxon>
        <taxon>Panheteroptera</taxon>
        <taxon>Cimicomorpha</taxon>
        <taxon>Reduviidae</taxon>
        <taxon>Triatominae</taxon>
        <taxon>Triatoma</taxon>
    </lineage>
</organism>
<feature type="binding site" evidence="3">
    <location>
        <begin position="115"/>
        <end position="118"/>
    </location>
    <ligand>
        <name>GTP</name>
        <dbReference type="ChEBI" id="CHEBI:37565"/>
    </ligand>
</feature>
<dbReference type="EMBL" id="GECL01000708">
    <property type="protein sequence ID" value="JAP05416.1"/>
    <property type="molecule type" value="Transcribed_RNA"/>
</dbReference>
<keyword evidence="1 3" id="KW-0547">Nucleotide-binding</keyword>
<dbReference type="PROSITE" id="PS51417">
    <property type="entry name" value="ARF"/>
    <property type="match status" value="1"/>
</dbReference>
<reference evidence="6" key="1">
    <citation type="journal article" date="2018" name="J. Proteomics">
        <title>Exploring the molecular complexity of Triatoma dimidiata sialome.</title>
        <authorList>
            <person name="Santiago P.B."/>
            <person name="de Araujo C.N."/>
            <person name="Charneau S."/>
            <person name="Bastos I.M.D."/>
            <person name="Assumpcao T.C.F."/>
            <person name="Queiroz R.M.L."/>
            <person name="Praca Y.R."/>
            <person name="Cordeiro T.M."/>
            <person name="Garcia C.H.S."/>
            <person name="da Silva I.G."/>
            <person name="Raiol T."/>
            <person name="Motta F.N."/>
            <person name="de Araujo Oliveira J.V."/>
            <person name="de Sousa M.V."/>
            <person name="Ribeiro J.M.C."/>
            <person name="de Santana J.M."/>
        </authorList>
    </citation>
    <scope>NUCLEOTIDE SEQUENCE</scope>
    <source>
        <strain evidence="6">Santander</strain>
        <tissue evidence="6">Salivary glands</tissue>
    </source>
</reference>
<keyword evidence="4" id="KW-0479">Metal-binding</keyword>
<feature type="binding site" evidence="4">
    <location>
        <position position="20"/>
    </location>
    <ligand>
        <name>Mg(2+)</name>
        <dbReference type="ChEBI" id="CHEBI:18420"/>
    </ligand>
</feature>
<dbReference type="SUPFAM" id="SSF52540">
    <property type="entry name" value="P-loop containing nucleoside triphosphate hydrolases"/>
    <property type="match status" value="1"/>
</dbReference>
<dbReference type="InterPro" id="IPR027417">
    <property type="entry name" value="P-loop_NTPase"/>
</dbReference>
<dbReference type="GO" id="GO:0060170">
    <property type="term" value="C:ciliary membrane"/>
    <property type="evidence" value="ECO:0007669"/>
    <property type="project" value="TreeGrafter"/>
</dbReference>
<dbReference type="GO" id="GO:0097500">
    <property type="term" value="P:receptor localization to non-motile cilium"/>
    <property type="evidence" value="ECO:0007669"/>
    <property type="project" value="TreeGrafter"/>
</dbReference>
<dbReference type="PANTHER" id="PTHR46090:SF2">
    <property type="entry name" value="ADP-RIBOSYLATION FACTOR-LIKE PROTEIN 13B"/>
    <property type="match status" value="1"/>
</dbReference>
<dbReference type="NCBIfam" id="TIGR00231">
    <property type="entry name" value="small_GTP"/>
    <property type="match status" value="1"/>
</dbReference>
<dbReference type="SMART" id="SM00178">
    <property type="entry name" value="SAR"/>
    <property type="match status" value="1"/>
</dbReference>
<dbReference type="PANTHER" id="PTHR46090">
    <property type="entry name" value="ADP-RIBOSYLATION FACTOR-LIKE PROTEIN 13B"/>
    <property type="match status" value="1"/>
</dbReference>
<evidence type="ECO:0000256" key="3">
    <source>
        <dbReference type="PIRSR" id="PIRSR606689-1"/>
    </source>
</evidence>
<feature type="binding site" evidence="3">
    <location>
        <position position="59"/>
    </location>
    <ligand>
        <name>GTP</name>
        <dbReference type="ChEBI" id="CHEBI:37565"/>
    </ligand>
</feature>
<dbReference type="GO" id="GO:1905515">
    <property type="term" value="P:non-motile cilium assembly"/>
    <property type="evidence" value="ECO:0007669"/>
    <property type="project" value="TreeGrafter"/>
</dbReference>
<keyword evidence="2 3" id="KW-0342">GTP-binding</keyword>
<dbReference type="GO" id="GO:0003924">
    <property type="term" value="F:GTPase activity"/>
    <property type="evidence" value="ECO:0007669"/>
    <property type="project" value="InterPro"/>
</dbReference>
<feature type="non-terminal residue" evidence="6">
    <location>
        <position position="1"/>
    </location>
</feature>
<evidence type="ECO:0000256" key="2">
    <source>
        <dbReference type="ARBA" id="ARBA00023134"/>
    </source>
</evidence>
<evidence type="ECO:0000256" key="4">
    <source>
        <dbReference type="PIRSR" id="PIRSR606689-2"/>
    </source>
</evidence>
<evidence type="ECO:0000256" key="1">
    <source>
        <dbReference type="ARBA" id="ARBA00022741"/>
    </source>
</evidence>
<feature type="compositionally biased region" description="Polar residues" evidence="5">
    <location>
        <begin position="217"/>
        <end position="239"/>
    </location>
</feature>
<dbReference type="PRINTS" id="PR00328">
    <property type="entry name" value="SAR1GTPBP"/>
</dbReference>
<feature type="binding site" evidence="3">
    <location>
        <begin position="13"/>
        <end position="20"/>
    </location>
    <ligand>
        <name>GTP</name>
        <dbReference type="ChEBI" id="CHEBI:37565"/>
    </ligand>
</feature>
<sequence length="394" mass="44143">RDSQKKIALLLVGLDNAGKTTAAKGLAGDVVESTIPTVGFSAIKPKTKGYDVTIFDLGGGVQIRDIWTSYFHFVHGVIYVVDASDLSRIEESKTILENLLLNEKLAGKPVLVLANKQDKPCALDEIDIVEVLQLEPLVNQQKCHTLVKVCSAVPATPNKKKADKRLICGYRWLLHQILKEYEVLNDRVETDSRAETERFEAQRALQRKKFEEELTEETQLSNGISTVSNHEGINGVTTESNSVEYDSITSNIRDQLEERNDKKKSVLPIGILNFNILGRRNNKVHPVNVRSMGQLQDLMKKTTQRSPFTYVETSMTLRALTSPLHSGNVARHSDSMRKQSPSGRPLTSRSLGNEVGAWGLDRELDIIYPTQITRHLITEDGVKDEIVIEYLKKD</sequence>
<proteinExistence type="predicted"/>
<feature type="binding site" evidence="4">
    <location>
        <position position="37"/>
    </location>
    <ligand>
        <name>Mg(2+)</name>
        <dbReference type="ChEBI" id="CHEBI:18420"/>
    </ligand>
</feature>
<dbReference type="GO" id="GO:0046872">
    <property type="term" value="F:metal ion binding"/>
    <property type="evidence" value="ECO:0007669"/>
    <property type="project" value="UniProtKB-KW"/>
</dbReference>
<dbReference type="GO" id="GO:0005525">
    <property type="term" value="F:GTP binding"/>
    <property type="evidence" value="ECO:0007669"/>
    <property type="project" value="UniProtKB-KW"/>
</dbReference>
<feature type="compositionally biased region" description="Polar residues" evidence="5">
    <location>
        <begin position="338"/>
        <end position="351"/>
    </location>
</feature>
<accession>A0A0V0GCC0</accession>
<evidence type="ECO:0000256" key="5">
    <source>
        <dbReference type="SAM" id="MobiDB-lite"/>
    </source>
</evidence>
<feature type="region of interest" description="Disordered" evidence="5">
    <location>
        <begin position="216"/>
        <end position="239"/>
    </location>
</feature>
<dbReference type="Pfam" id="PF00025">
    <property type="entry name" value="Arf"/>
    <property type="match status" value="1"/>
</dbReference>
<dbReference type="InterPro" id="IPR005225">
    <property type="entry name" value="Small_GTP-bd"/>
</dbReference>
<keyword evidence="4" id="KW-0460">Magnesium</keyword>
<name>A0A0V0GCC0_TRIDM</name>
<dbReference type="Gene3D" id="3.40.50.300">
    <property type="entry name" value="P-loop containing nucleotide triphosphate hydrolases"/>
    <property type="match status" value="1"/>
</dbReference>
<dbReference type="AlphaFoldDB" id="A0A0V0GCC0"/>
<dbReference type="InterPro" id="IPR006689">
    <property type="entry name" value="Small_GTPase_ARF/SAR"/>
</dbReference>
<dbReference type="InterPro" id="IPR051995">
    <property type="entry name" value="Ciliary_GTPase"/>
</dbReference>
<dbReference type="SMART" id="SM00177">
    <property type="entry name" value="ARF"/>
    <property type="match status" value="1"/>
</dbReference>
<dbReference type="GO" id="GO:0016192">
    <property type="term" value="P:vesicle-mediated transport"/>
    <property type="evidence" value="ECO:0007669"/>
    <property type="project" value="UniProtKB-ARBA"/>
</dbReference>